<dbReference type="GO" id="GO:0005634">
    <property type="term" value="C:nucleus"/>
    <property type="evidence" value="ECO:0007669"/>
    <property type="project" value="TreeGrafter"/>
</dbReference>
<name>A0AAE1T245_9SOLA</name>
<evidence type="ECO:0008006" key="4">
    <source>
        <dbReference type="Google" id="ProtNLM"/>
    </source>
</evidence>
<dbReference type="Proteomes" id="UP001291623">
    <property type="component" value="Unassembled WGS sequence"/>
</dbReference>
<keyword evidence="1" id="KW-0040">ANK repeat</keyword>
<reference evidence="2" key="1">
    <citation type="submission" date="2023-12" db="EMBL/GenBank/DDBJ databases">
        <title>Genome assembly of Anisodus tanguticus.</title>
        <authorList>
            <person name="Wang Y.-J."/>
        </authorList>
    </citation>
    <scope>NUCLEOTIDE SEQUENCE</scope>
    <source>
        <strain evidence="2">KB-2021</strain>
        <tissue evidence="2">Leaf</tissue>
    </source>
</reference>
<gene>
    <name evidence="2" type="ORF">RND71_002023</name>
</gene>
<dbReference type="GO" id="GO:0003690">
    <property type="term" value="F:double-stranded DNA binding"/>
    <property type="evidence" value="ECO:0007669"/>
    <property type="project" value="TreeGrafter"/>
</dbReference>
<accession>A0AAE1T245</accession>
<dbReference type="Gene3D" id="1.25.40.20">
    <property type="entry name" value="Ankyrin repeat-containing domain"/>
    <property type="match status" value="1"/>
</dbReference>
<proteinExistence type="predicted"/>
<protein>
    <recommendedName>
        <fullName evidence="4">Ankyrin repeat domain-containing protein</fullName>
    </recommendedName>
</protein>
<comment type="caution">
    <text evidence="2">The sequence shown here is derived from an EMBL/GenBank/DDBJ whole genome shotgun (WGS) entry which is preliminary data.</text>
</comment>
<dbReference type="InterPro" id="IPR002110">
    <property type="entry name" value="Ankyrin_rpt"/>
</dbReference>
<sequence length="119" mass="12251">MGVVPLIAAGISPNFRDARGRTALHWAAHYGREDMVIALIKLGVAAGAVDDPTAAFPGGQTAADLASSGGHKGIAGYLAELDLTAHLQSLAINNNALDNILAGLEAEKDFESAAQELFL</sequence>
<dbReference type="PROSITE" id="PS50297">
    <property type="entry name" value="ANK_REP_REGION"/>
    <property type="match status" value="1"/>
</dbReference>
<dbReference type="SUPFAM" id="SSF48403">
    <property type="entry name" value="Ankyrin repeat"/>
    <property type="match status" value="1"/>
</dbReference>
<dbReference type="PANTHER" id="PTHR23335:SF0">
    <property type="entry name" value="CALMODULIN-BINDING TRANSCRIPTION ACTIVATOR 2-LIKE ISOFORM X1"/>
    <property type="match status" value="1"/>
</dbReference>
<dbReference type="EMBL" id="JAVYJV010000001">
    <property type="protein sequence ID" value="KAK4380161.1"/>
    <property type="molecule type" value="Genomic_DNA"/>
</dbReference>
<dbReference type="AlphaFoldDB" id="A0AAE1T245"/>
<dbReference type="GO" id="GO:0003712">
    <property type="term" value="F:transcription coregulator activity"/>
    <property type="evidence" value="ECO:0007669"/>
    <property type="project" value="TreeGrafter"/>
</dbReference>
<dbReference type="Pfam" id="PF12796">
    <property type="entry name" value="Ank_2"/>
    <property type="match status" value="1"/>
</dbReference>
<dbReference type="PROSITE" id="PS50088">
    <property type="entry name" value="ANK_REPEAT"/>
    <property type="match status" value="1"/>
</dbReference>
<evidence type="ECO:0000313" key="3">
    <source>
        <dbReference type="Proteomes" id="UP001291623"/>
    </source>
</evidence>
<dbReference type="PANTHER" id="PTHR23335">
    <property type="entry name" value="CALMODULIN-BINDING TRANSCRIPTION ACTIVATOR CAMTA"/>
    <property type="match status" value="1"/>
</dbReference>
<evidence type="ECO:0000256" key="1">
    <source>
        <dbReference type="PROSITE-ProRule" id="PRU00023"/>
    </source>
</evidence>
<dbReference type="InterPro" id="IPR036770">
    <property type="entry name" value="Ankyrin_rpt-contain_sf"/>
</dbReference>
<dbReference type="SMART" id="SM00248">
    <property type="entry name" value="ANK"/>
    <property type="match status" value="2"/>
</dbReference>
<feature type="repeat" description="ANK" evidence="1">
    <location>
        <begin position="19"/>
        <end position="51"/>
    </location>
</feature>
<organism evidence="2 3">
    <name type="scientific">Anisodus tanguticus</name>
    <dbReference type="NCBI Taxonomy" id="243964"/>
    <lineage>
        <taxon>Eukaryota</taxon>
        <taxon>Viridiplantae</taxon>
        <taxon>Streptophyta</taxon>
        <taxon>Embryophyta</taxon>
        <taxon>Tracheophyta</taxon>
        <taxon>Spermatophyta</taxon>
        <taxon>Magnoliopsida</taxon>
        <taxon>eudicotyledons</taxon>
        <taxon>Gunneridae</taxon>
        <taxon>Pentapetalae</taxon>
        <taxon>asterids</taxon>
        <taxon>lamiids</taxon>
        <taxon>Solanales</taxon>
        <taxon>Solanaceae</taxon>
        <taxon>Solanoideae</taxon>
        <taxon>Hyoscyameae</taxon>
        <taxon>Anisodus</taxon>
    </lineage>
</organism>
<keyword evidence="3" id="KW-1185">Reference proteome</keyword>
<evidence type="ECO:0000313" key="2">
    <source>
        <dbReference type="EMBL" id="KAK4380161.1"/>
    </source>
</evidence>
<dbReference type="GO" id="GO:0006357">
    <property type="term" value="P:regulation of transcription by RNA polymerase II"/>
    <property type="evidence" value="ECO:0007669"/>
    <property type="project" value="TreeGrafter"/>
</dbReference>